<evidence type="ECO:0000313" key="2">
    <source>
        <dbReference type="EMBL" id="AAR27486.1"/>
    </source>
</evidence>
<reference evidence="2" key="1">
    <citation type="submission" date="2003-09" db="EMBL/GenBank/DDBJ databases">
        <authorList>
            <person name="Li T."/>
            <person name="Yin P."/>
            <person name="Zhou Y."/>
            <person name="Zhang Y."/>
        </authorList>
    </citation>
    <scope>NUCLEOTIDE SEQUENCE</scope>
    <source>
        <plasmid evidence="2">pCXC100</plasmid>
    </source>
</reference>
<geneLocation type="plasmid" evidence="2">
    <name>pCXC100</name>
</geneLocation>
<feature type="compositionally biased region" description="Gly residues" evidence="1">
    <location>
        <begin position="1"/>
        <end position="15"/>
    </location>
</feature>
<proteinExistence type="predicted"/>
<dbReference type="EMBL" id="AY380839">
    <property type="protein sequence ID" value="AAR27486.1"/>
    <property type="molecule type" value="Genomic_DNA"/>
</dbReference>
<feature type="region of interest" description="Disordered" evidence="1">
    <location>
        <begin position="49"/>
        <end position="75"/>
    </location>
</feature>
<reference evidence="2" key="2">
    <citation type="journal article" date="2004" name="FEMS Microbiol. Lett.">
        <title>Characterization of the replicon of a 51-kb native plasmid from the gram-positive bacterium Leifsonia xyli subsp. cynodontis.</title>
        <authorList>
            <person name="Li T.-Y."/>
            <person name="Yin P."/>
            <person name="Zhou Y."/>
            <person name="Zhang Y."/>
            <person name="Zhang Y.-Y."/>
            <person name="Chen T.-A."/>
        </authorList>
    </citation>
    <scope>NUCLEOTIDE SEQUENCE</scope>
    <source>
        <plasmid evidence="2">pCXC100</plasmid>
    </source>
</reference>
<dbReference type="AlphaFoldDB" id="Q6EEG6"/>
<keyword evidence="2" id="KW-0614">Plasmid</keyword>
<evidence type="ECO:0000256" key="1">
    <source>
        <dbReference type="SAM" id="MobiDB-lite"/>
    </source>
</evidence>
<feature type="region of interest" description="Disordered" evidence="1">
    <location>
        <begin position="1"/>
        <end position="35"/>
    </location>
</feature>
<organism evidence="2">
    <name type="scientific">Leifsonia xyli subsp. cynodontis</name>
    <name type="common">Clavibacter xyli cynodontis</name>
    <dbReference type="NCBI Taxonomy" id="31966"/>
    <lineage>
        <taxon>Bacteria</taxon>
        <taxon>Bacillati</taxon>
        <taxon>Actinomycetota</taxon>
        <taxon>Actinomycetes</taxon>
        <taxon>Micrococcales</taxon>
        <taxon>Microbacteriaceae</taxon>
        <taxon>Leifsonia</taxon>
    </lineage>
</organism>
<name>Q6EEG6_LEIXC</name>
<sequence length="160" mass="17048">MSAGFTVGGVGENVGDGEHGPGGHLPPGPGFQPAGVMRGLEVEEGVQPVLARSPARHGRPRAGVDRDRPGARLPHPALRRWGRGLSELLQLIEQLAGRAHSCGWQLARPPRRGRGRQLPATFLRAGASHGSGDLHGLKMGTAKLPVCARPCFRIHKDRRL</sequence>
<protein>
    <submittedName>
        <fullName evidence="2">Uncharacterized protein</fullName>
    </submittedName>
</protein>
<accession>Q6EEG6</accession>